<evidence type="ECO:0000313" key="2">
    <source>
        <dbReference type="EMBL" id="EJX00810.1"/>
    </source>
</evidence>
<protein>
    <submittedName>
        <fullName evidence="2">Plasmid conjugative transfer protein</fullName>
    </submittedName>
</protein>
<dbReference type="CDD" id="cd01127">
    <property type="entry name" value="TrwB_TraG_TraD_VirD4"/>
    <property type="match status" value="1"/>
</dbReference>
<feature type="domain" description="TraD/TraG TraM recognition site" evidence="1">
    <location>
        <begin position="202"/>
        <end position="329"/>
    </location>
</feature>
<feature type="non-terminal residue" evidence="2">
    <location>
        <position position="338"/>
    </location>
</feature>
<accession>J9GLZ0</accession>
<proteinExistence type="predicted"/>
<dbReference type="Pfam" id="PF12696">
    <property type="entry name" value="TraG-D_C"/>
    <property type="match status" value="1"/>
</dbReference>
<organism evidence="2">
    <name type="scientific">gut metagenome</name>
    <dbReference type="NCBI Taxonomy" id="749906"/>
    <lineage>
        <taxon>unclassified sequences</taxon>
        <taxon>metagenomes</taxon>
        <taxon>organismal metagenomes</taxon>
    </lineage>
</organism>
<dbReference type="EMBL" id="AMCI01003214">
    <property type="protein sequence ID" value="EJX00810.1"/>
    <property type="molecule type" value="Genomic_DNA"/>
</dbReference>
<dbReference type="InterPro" id="IPR032689">
    <property type="entry name" value="TraG-D_C"/>
</dbReference>
<dbReference type="Gene3D" id="3.40.50.300">
    <property type="entry name" value="P-loop containing nucleotide triphosphate hydrolases"/>
    <property type="match status" value="1"/>
</dbReference>
<reference evidence="2" key="1">
    <citation type="journal article" date="2012" name="PLoS ONE">
        <title>Gene sets for utilization of primary and secondary nutrition supplies in the distal gut of endangered iberian lynx.</title>
        <authorList>
            <person name="Alcaide M."/>
            <person name="Messina E."/>
            <person name="Richter M."/>
            <person name="Bargiela R."/>
            <person name="Peplies J."/>
            <person name="Huws S.A."/>
            <person name="Newbold C.J."/>
            <person name="Golyshin P.N."/>
            <person name="Simon M.A."/>
            <person name="Lopez G."/>
            <person name="Yakimov M.M."/>
            <person name="Ferrer M."/>
        </authorList>
    </citation>
    <scope>NUCLEOTIDE SEQUENCE</scope>
</reference>
<evidence type="ECO:0000259" key="1">
    <source>
        <dbReference type="Pfam" id="PF12696"/>
    </source>
</evidence>
<dbReference type="SUPFAM" id="SSF52540">
    <property type="entry name" value="P-loop containing nucleoside triphosphate hydrolases"/>
    <property type="match status" value="1"/>
</dbReference>
<gene>
    <name evidence="2" type="ORF">EVA_11084</name>
</gene>
<dbReference type="InterPro" id="IPR027417">
    <property type="entry name" value="P-loop_NTPase"/>
</dbReference>
<dbReference type="AlphaFoldDB" id="J9GLZ0"/>
<name>J9GLZ0_9ZZZZ</name>
<comment type="caution">
    <text evidence="2">The sequence shown here is derived from an EMBL/GenBank/DDBJ whole genome shotgun (WGS) entry which is preliminary data.</text>
</comment>
<sequence length="338" mass="36603">MAVNVAVEGLFYVTERPTLLGLRRILETGIDGLLEKALRRSFAEAGLHDWPQRVSEMDPAAVPRPSPQASFELCAMALLWETTLGKRPDLPEAGVIGALLTTFRHNREHYAKITASLQPVMAMLTAGTLARSFSPDPFDPTDDRPIVTMERVIDGGDILYLGLDALPDSTVAGALGSILLADLTAYAGKRYNRGESGTDVKRVALFVDESANVINQPMIDLLNKGMEAGIHVTAAMQTVSDLAARLGSEHKARMALGNFNNLIALRSKDRGTQEFICESFGRAMLWQESASVSSSSQGHLMPDFRASVTRTLAGQKGELVSPEMLGQLPNTEFFASLS</sequence>